<feature type="chain" id="PRO_5046159752" description="WD40 repeat domain-containing protein" evidence="2">
    <location>
        <begin position="21"/>
        <end position="343"/>
    </location>
</feature>
<dbReference type="InterPro" id="IPR001680">
    <property type="entry name" value="WD40_rpt"/>
</dbReference>
<gene>
    <name evidence="3" type="ORF">WKV53_14435</name>
</gene>
<keyword evidence="4" id="KW-1185">Reference proteome</keyword>
<keyword evidence="2" id="KW-0732">Signal</keyword>
<accession>A0ABU9AY79</accession>
<dbReference type="PROSITE" id="PS50082">
    <property type="entry name" value="WD_REPEATS_2"/>
    <property type="match status" value="1"/>
</dbReference>
<dbReference type="RefSeq" id="WP_341405390.1">
    <property type="nucleotide sequence ID" value="NZ_JBBUKT010000005.1"/>
</dbReference>
<feature type="signal peptide" evidence="2">
    <location>
        <begin position="1"/>
        <end position="20"/>
    </location>
</feature>
<dbReference type="PROSITE" id="PS50294">
    <property type="entry name" value="WD_REPEATS_REGION"/>
    <property type="match status" value="1"/>
</dbReference>
<dbReference type="Proteomes" id="UP001371305">
    <property type="component" value="Unassembled WGS sequence"/>
</dbReference>
<reference evidence="3 4" key="1">
    <citation type="submission" date="2024-04" db="EMBL/GenBank/DDBJ databases">
        <title>Luteolibacter sp. isolated from soil.</title>
        <authorList>
            <person name="An J."/>
        </authorList>
    </citation>
    <scope>NUCLEOTIDE SEQUENCE [LARGE SCALE GENOMIC DNA]</scope>
    <source>
        <strain evidence="3 4">Y139</strain>
    </source>
</reference>
<dbReference type="EMBL" id="JBBUKT010000005">
    <property type="protein sequence ID" value="MEK7951712.1"/>
    <property type="molecule type" value="Genomic_DNA"/>
</dbReference>
<evidence type="ECO:0000313" key="4">
    <source>
        <dbReference type="Proteomes" id="UP001371305"/>
    </source>
</evidence>
<comment type="caution">
    <text evidence="3">The sequence shown here is derived from an EMBL/GenBank/DDBJ whole genome shotgun (WGS) entry which is preliminary data.</text>
</comment>
<dbReference type="Gene3D" id="2.130.10.10">
    <property type="entry name" value="YVTN repeat-like/Quinoprotein amine dehydrogenase"/>
    <property type="match status" value="1"/>
</dbReference>
<keyword evidence="1" id="KW-0853">WD repeat</keyword>
<dbReference type="InterPro" id="IPR015943">
    <property type="entry name" value="WD40/YVTN_repeat-like_dom_sf"/>
</dbReference>
<evidence type="ECO:0000313" key="3">
    <source>
        <dbReference type="EMBL" id="MEK7951712.1"/>
    </source>
</evidence>
<sequence length="343" mass="37074">MNRRAVLAVFAVLMAGIVCAARGEVAVRVKADFKVAGKAGDGSGGHYDKVVWVPTEDDRVVIVTAGNKMVQAFDVVSGKERWRAVYDRSIVAMTSNMAHVYVALEAGAGDGVESIRRVDVATGKDATPKGMLQPFLPRAMLWMPMAGGLCVVTQAEVWIYSQDLTGVEARIPYEGSGYPEVTSDGKTILLWERGGRCRVIWPGAGGSATAALTGKWREVADDKIVTDAPFLSNAFYETGGGMVRVIDNSWSTGRIYFHASPVKEAREEPSENGHAIAAVDWSRKRVAVSGTSKNLLLFTTAGERQLEMRDAVRSRTYSMAFSPGGKWLAALGEDGSVRVFEME</sequence>
<evidence type="ECO:0000256" key="2">
    <source>
        <dbReference type="SAM" id="SignalP"/>
    </source>
</evidence>
<evidence type="ECO:0000256" key="1">
    <source>
        <dbReference type="PROSITE-ProRule" id="PRU00221"/>
    </source>
</evidence>
<proteinExistence type="predicted"/>
<protein>
    <recommendedName>
        <fullName evidence="5">WD40 repeat domain-containing protein</fullName>
    </recommendedName>
</protein>
<organism evidence="3 4">
    <name type="scientific">Luteolibacter soli</name>
    <dbReference type="NCBI Taxonomy" id="3135280"/>
    <lineage>
        <taxon>Bacteria</taxon>
        <taxon>Pseudomonadati</taxon>
        <taxon>Verrucomicrobiota</taxon>
        <taxon>Verrucomicrobiia</taxon>
        <taxon>Verrucomicrobiales</taxon>
        <taxon>Verrucomicrobiaceae</taxon>
        <taxon>Luteolibacter</taxon>
    </lineage>
</organism>
<feature type="repeat" description="WD" evidence="1">
    <location>
        <begin position="318"/>
        <end position="343"/>
    </location>
</feature>
<dbReference type="SUPFAM" id="SSF50998">
    <property type="entry name" value="Quinoprotein alcohol dehydrogenase-like"/>
    <property type="match status" value="1"/>
</dbReference>
<name>A0ABU9AY79_9BACT</name>
<dbReference type="InterPro" id="IPR011047">
    <property type="entry name" value="Quinoprotein_ADH-like_sf"/>
</dbReference>
<evidence type="ECO:0008006" key="5">
    <source>
        <dbReference type="Google" id="ProtNLM"/>
    </source>
</evidence>